<keyword evidence="3" id="KW-0732">Signal</keyword>
<dbReference type="PANTHER" id="PTHR10587:SF133">
    <property type="entry name" value="CHITIN DEACETYLASE 1-RELATED"/>
    <property type="match status" value="1"/>
</dbReference>
<dbReference type="Proteomes" id="UP001242010">
    <property type="component" value="Chromosome"/>
</dbReference>
<reference evidence="6" key="1">
    <citation type="journal article" date="2023" name="Int. J. Syst. Evol. Microbiol.">
        <title>Mesoterricola silvestris gen. nov., sp. nov., Mesoterricola sediminis sp. nov., Geothrix oryzae sp. nov., Geothrix edaphica sp. nov., Geothrix rubra sp. nov., and Geothrix limicola sp. nov., six novel members of Acidobacteriota isolated from soils.</title>
        <authorList>
            <person name="Itoh H."/>
            <person name="Sugisawa Y."/>
            <person name="Mise K."/>
            <person name="Xu Z."/>
            <person name="Kuniyasu M."/>
            <person name="Ushijima N."/>
            <person name="Kawano K."/>
            <person name="Kobayashi E."/>
            <person name="Shiratori Y."/>
            <person name="Masuda Y."/>
            <person name="Senoo K."/>
        </authorList>
    </citation>
    <scope>NUCLEOTIDE SEQUENCE [LARGE SCALE GENOMIC DNA]</scope>
    <source>
        <strain evidence="6">Red222</strain>
    </source>
</reference>
<dbReference type="InterPro" id="IPR002509">
    <property type="entry name" value="NODB_dom"/>
</dbReference>
<proteinExistence type="predicted"/>
<dbReference type="EMBL" id="AP027079">
    <property type="protein sequence ID" value="BDU68167.1"/>
    <property type="molecule type" value="Genomic_DNA"/>
</dbReference>
<keyword evidence="1" id="KW-0479">Metal-binding</keyword>
<dbReference type="PANTHER" id="PTHR10587">
    <property type="entry name" value="GLYCOSYL TRANSFERASE-RELATED"/>
    <property type="match status" value="1"/>
</dbReference>
<evidence type="ECO:0000256" key="2">
    <source>
        <dbReference type="ARBA" id="ARBA00022801"/>
    </source>
</evidence>
<evidence type="ECO:0000256" key="3">
    <source>
        <dbReference type="SAM" id="SignalP"/>
    </source>
</evidence>
<protein>
    <submittedName>
        <fullName evidence="5">Polysaccharide deacetylase</fullName>
    </submittedName>
</protein>
<evidence type="ECO:0000256" key="1">
    <source>
        <dbReference type="ARBA" id="ARBA00022723"/>
    </source>
</evidence>
<dbReference type="InterPro" id="IPR011330">
    <property type="entry name" value="Glyco_hydro/deAcase_b/a-brl"/>
</dbReference>
<keyword evidence="6" id="KW-1185">Reference proteome</keyword>
<organism evidence="5 6">
    <name type="scientific">Geothrix oryzae</name>
    <dbReference type="NCBI Taxonomy" id="2927975"/>
    <lineage>
        <taxon>Bacteria</taxon>
        <taxon>Pseudomonadati</taxon>
        <taxon>Acidobacteriota</taxon>
        <taxon>Holophagae</taxon>
        <taxon>Holophagales</taxon>
        <taxon>Holophagaceae</taxon>
        <taxon>Geothrix</taxon>
    </lineage>
</organism>
<dbReference type="PROSITE" id="PS51677">
    <property type="entry name" value="NODB"/>
    <property type="match status" value="1"/>
</dbReference>
<evidence type="ECO:0000259" key="4">
    <source>
        <dbReference type="PROSITE" id="PS51677"/>
    </source>
</evidence>
<dbReference type="SUPFAM" id="SSF88713">
    <property type="entry name" value="Glycoside hydrolase/deacetylase"/>
    <property type="match status" value="1"/>
</dbReference>
<sequence length="311" mass="34379">MLPAAARAWFAALCLGVMGQAQSVAFTFDDGPRLAATPRLSPQERNAAILAALKKHQVSSALFVTLGNGADRPEGLALARAWGDAGHALGNHTVTHLDLNAKGTTLQQYQEEILTCDRVIRALPGYRPWFRFTFLREGNTPEKRDGMKAFLKAKGLRNAQVTLDTSDWRLNEALVAVLTQHPGADVAPIRGAYLAHLRQRAEAYRDLSRQLFGRDIPQVLLLHHNLLNALFLEDAIRLFKDLGWTLIRPDAAFQDAVYTLDPQRPSPGQSLLISAARSLGLQPKGWERLLDDGDEEIRLLKQQGVLPASFE</sequence>
<dbReference type="RefSeq" id="WP_286354791.1">
    <property type="nucleotide sequence ID" value="NZ_AP027079.1"/>
</dbReference>
<dbReference type="InterPro" id="IPR050248">
    <property type="entry name" value="Polysacc_deacetylase_ArnD"/>
</dbReference>
<evidence type="ECO:0000313" key="5">
    <source>
        <dbReference type="EMBL" id="BDU68167.1"/>
    </source>
</evidence>
<gene>
    <name evidence="5" type="ORF">GETHOR_02680</name>
</gene>
<keyword evidence="2" id="KW-0378">Hydrolase</keyword>
<feature type="domain" description="NodB homology" evidence="4">
    <location>
        <begin position="22"/>
        <end position="247"/>
    </location>
</feature>
<name>A0ABN6UVL5_9BACT</name>
<dbReference type="Gene3D" id="3.20.20.370">
    <property type="entry name" value="Glycoside hydrolase/deacetylase"/>
    <property type="match status" value="1"/>
</dbReference>
<dbReference type="Pfam" id="PF01522">
    <property type="entry name" value="Polysacc_deac_1"/>
    <property type="match status" value="1"/>
</dbReference>
<accession>A0ABN6UVL5</accession>
<feature type="signal peptide" evidence="3">
    <location>
        <begin position="1"/>
        <end position="23"/>
    </location>
</feature>
<evidence type="ECO:0000313" key="6">
    <source>
        <dbReference type="Proteomes" id="UP001242010"/>
    </source>
</evidence>
<feature type="chain" id="PRO_5045353128" evidence="3">
    <location>
        <begin position="24"/>
        <end position="311"/>
    </location>
</feature>